<proteinExistence type="predicted"/>
<dbReference type="Pfam" id="PF19457">
    <property type="entry name" value="DUF5994"/>
    <property type="match status" value="1"/>
</dbReference>
<dbReference type="EMBL" id="JAZGQL010000008">
    <property type="protein sequence ID" value="MEE6307963.1"/>
    <property type="molecule type" value="Genomic_DNA"/>
</dbReference>
<comment type="caution">
    <text evidence="2">The sequence shown here is derived from an EMBL/GenBank/DDBJ whole genome shotgun (WGS) entry which is preliminary data.</text>
</comment>
<evidence type="ECO:0000313" key="2">
    <source>
        <dbReference type="EMBL" id="MEE6307963.1"/>
    </source>
</evidence>
<reference evidence="2 3" key="1">
    <citation type="submission" date="2024-01" db="EMBL/GenBank/DDBJ databases">
        <title>Genome insights into Plantactinospora veratri sp. nov.</title>
        <authorList>
            <person name="Wang L."/>
        </authorList>
    </citation>
    <scope>NUCLEOTIDE SEQUENCE [LARGE SCALE GENOMIC DNA]</scope>
    <source>
        <strain evidence="2 3">NEAU-FHS4</strain>
    </source>
</reference>
<name>A0ABU7SDF5_9ACTN</name>
<organism evidence="2 3">
    <name type="scientific">Plantactinospora veratri</name>
    <dbReference type="NCBI Taxonomy" id="1436122"/>
    <lineage>
        <taxon>Bacteria</taxon>
        <taxon>Bacillati</taxon>
        <taxon>Actinomycetota</taxon>
        <taxon>Actinomycetes</taxon>
        <taxon>Micromonosporales</taxon>
        <taxon>Micromonosporaceae</taxon>
        <taxon>Plantactinospora</taxon>
    </lineage>
</organism>
<gene>
    <name evidence="2" type="ORF">V1634_14135</name>
</gene>
<evidence type="ECO:0000256" key="1">
    <source>
        <dbReference type="SAM" id="MobiDB-lite"/>
    </source>
</evidence>
<dbReference type="RefSeq" id="WP_331208239.1">
    <property type="nucleotide sequence ID" value="NZ_JAZGQL010000008.1"/>
</dbReference>
<protein>
    <submittedName>
        <fullName evidence="2">DUF5994 family protein</fullName>
    </submittedName>
</protein>
<dbReference type="InterPro" id="IPR046036">
    <property type="entry name" value="DUF5994"/>
</dbReference>
<accession>A0ABU7SDF5</accession>
<keyword evidence="3" id="KW-1185">Reference proteome</keyword>
<dbReference type="Proteomes" id="UP001339911">
    <property type="component" value="Unassembled WGS sequence"/>
</dbReference>
<feature type="region of interest" description="Disordered" evidence="1">
    <location>
        <begin position="1"/>
        <end position="25"/>
    </location>
</feature>
<evidence type="ECO:0000313" key="3">
    <source>
        <dbReference type="Proteomes" id="UP001339911"/>
    </source>
</evidence>
<sequence length="159" mass="16771">MLTADQRATRIPSAPPSQPRLSLPPARANGAVLDGAWWPRSWDPLAELPGLVVTLSARYGRIRNVVLNSGAWDGRFRRFVAGDDVVRAGWFSSLDAALLIATTEGGDQIDLLVVPPSTTAAAAERAMTMAADPANTLRAPAIIAADGSARMESTGQPAR</sequence>